<dbReference type="AlphaFoldDB" id="A0A6J4MMX1"/>
<organism evidence="2">
    <name type="scientific">uncultured Gemmatimonadota bacterium</name>
    <dbReference type="NCBI Taxonomy" id="203437"/>
    <lineage>
        <taxon>Bacteria</taxon>
        <taxon>Pseudomonadati</taxon>
        <taxon>Gemmatimonadota</taxon>
        <taxon>environmental samples</taxon>
    </lineage>
</organism>
<dbReference type="GO" id="GO:0004315">
    <property type="term" value="F:3-oxoacyl-[acyl-carrier-protein] synthase activity"/>
    <property type="evidence" value="ECO:0007669"/>
    <property type="project" value="UniProtKB-EC"/>
</dbReference>
<feature type="region of interest" description="Disordered" evidence="1">
    <location>
        <begin position="1"/>
        <end position="128"/>
    </location>
</feature>
<feature type="compositionally biased region" description="Basic residues" evidence="1">
    <location>
        <begin position="269"/>
        <end position="314"/>
    </location>
</feature>
<feature type="compositionally biased region" description="Basic and acidic residues" evidence="1">
    <location>
        <begin position="83"/>
        <end position="102"/>
    </location>
</feature>
<accession>A0A6J4MMX1</accession>
<keyword evidence="2" id="KW-0012">Acyltransferase</keyword>
<proteinExistence type="predicted"/>
<feature type="compositionally biased region" description="Low complexity" evidence="1">
    <location>
        <begin position="330"/>
        <end position="345"/>
    </location>
</feature>
<dbReference type="EC" id="2.3.1.179" evidence="2"/>
<feature type="region of interest" description="Disordered" evidence="1">
    <location>
        <begin position="140"/>
        <end position="417"/>
    </location>
</feature>
<feature type="compositionally biased region" description="Basic residues" evidence="1">
    <location>
        <begin position="1"/>
        <end position="11"/>
    </location>
</feature>
<gene>
    <name evidence="2" type="ORF">AVDCRST_MAG68-4554</name>
</gene>
<evidence type="ECO:0000256" key="1">
    <source>
        <dbReference type="SAM" id="MobiDB-lite"/>
    </source>
</evidence>
<feature type="compositionally biased region" description="Basic residues" evidence="1">
    <location>
        <begin position="226"/>
        <end position="239"/>
    </location>
</feature>
<evidence type="ECO:0000313" key="2">
    <source>
        <dbReference type="EMBL" id="CAA9362463.1"/>
    </source>
</evidence>
<dbReference type="EMBL" id="CADCTW010000209">
    <property type="protein sequence ID" value="CAA9362463.1"/>
    <property type="molecule type" value="Genomic_DNA"/>
</dbReference>
<reference evidence="2" key="1">
    <citation type="submission" date="2020-02" db="EMBL/GenBank/DDBJ databases">
        <authorList>
            <person name="Meier V. D."/>
        </authorList>
    </citation>
    <scope>NUCLEOTIDE SEQUENCE</scope>
    <source>
        <strain evidence="2">AVDCRST_MAG68</strain>
    </source>
</reference>
<protein>
    <submittedName>
        <fullName evidence="2">3-oxoacyl-[acyl-carrier-protein] synthase, KASII</fullName>
        <ecNumber evidence="2">2.3.1.179</ecNumber>
    </submittedName>
</protein>
<feature type="compositionally biased region" description="Basic and acidic residues" evidence="1">
    <location>
        <begin position="109"/>
        <end position="128"/>
    </location>
</feature>
<feature type="non-terminal residue" evidence="2">
    <location>
        <position position="1"/>
    </location>
</feature>
<name>A0A6J4MMX1_9BACT</name>
<feature type="non-terminal residue" evidence="2">
    <location>
        <position position="417"/>
    </location>
</feature>
<feature type="compositionally biased region" description="Basic residues" evidence="1">
    <location>
        <begin position="162"/>
        <end position="185"/>
    </location>
</feature>
<keyword evidence="2" id="KW-0808">Transferase</keyword>
<feature type="compositionally biased region" description="Basic residues" evidence="1">
    <location>
        <begin position="346"/>
        <end position="371"/>
    </location>
</feature>
<feature type="compositionally biased region" description="Basic residues" evidence="1">
    <location>
        <begin position="192"/>
        <end position="203"/>
    </location>
</feature>
<sequence>VSQGSRHRGRNGHAAGVLGAGNMGRAPGRTERRGGAHQVRASRARAGGVDRGGGEGVLRRAGDRPQGGAPDGHLHPVRHRRDGRGDEERGVRGDRHRAGPGEHRRHHRLGDGRAREHHGDPRPDRAEGDGARVALLHPRQHHQPGRGAGGDPHRRAGAQLRPRLRLRQQQPRHRRGVPRHPARRRGHDDRRGHRGVPHPHLLRGVRGGAGAGHHVRRARDGEPAVRRHAQRLRARRGRRHPGDGGAGVRAPARRAHRGGGAGLRDERRRLPHHRAPRERRGRRARHAPRPQERRHRARAGGLRQRPRHLHARRRPGGDAGHPRRLRRARGPAGRVVHQVHAGPRAGRQRRHRGRRRRLRPARGHPAAHHQPARAGPGVRPGLRAQRGSPRPRRDRHLQLVRLRRCQHVSRPGPLERL</sequence>